<keyword evidence="1" id="KW-0812">Transmembrane</keyword>
<dbReference type="EMBL" id="CP034550">
    <property type="protein sequence ID" value="QFZ19649.1"/>
    <property type="molecule type" value="Genomic_DNA"/>
</dbReference>
<sequence>MGAVVSGGAVVVWGFGTEDGAREALELLEERWAAGGPALCDAVVVRWPSSGRRAVVRRPGRVVGDAVLGGAAWGVLLGLVVPGPLLGVVVGAGVGAGVGGLVALLTRPGIPVGAVDEVRRRVVPGTSALVLLPADAADRLSRASGAEPGRHP</sequence>
<accession>A0A5Q0H0F6</accession>
<reference evidence="3" key="1">
    <citation type="journal article" date="2021" name="Curr. Microbiol.">
        <title>Complete genome of nocamycin-producing strain Saccharothrix syringae NRRL B-16468 reveals the biosynthetic potential for secondary metabolites.</title>
        <authorList>
            <person name="Mo X."/>
            <person name="Yang S."/>
        </authorList>
    </citation>
    <scope>NUCLEOTIDE SEQUENCE [LARGE SCALE GENOMIC DNA]</scope>
    <source>
        <strain evidence="3">ATCC 51364 / DSM 43886 / JCM 6844 / KCTC 9398 / NBRC 14523 / NRRL B-16468 / INA 2240</strain>
    </source>
</reference>
<gene>
    <name evidence="2" type="ORF">EKG83_21415</name>
</gene>
<dbReference type="Pfam" id="PF06897">
    <property type="entry name" value="DUF1269"/>
    <property type="match status" value="1"/>
</dbReference>
<keyword evidence="3" id="KW-1185">Reference proteome</keyword>
<dbReference type="Proteomes" id="UP000325787">
    <property type="component" value="Chromosome"/>
</dbReference>
<evidence type="ECO:0000313" key="3">
    <source>
        <dbReference type="Proteomes" id="UP000325787"/>
    </source>
</evidence>
<dbReference type="RefSeq" id="WP_051765206.1">
    <property type="nucleotide sequence ID" value="NZ_CP034550.1"/>
</dbReference>
<protein>
    <submittedName>
        <fullName evidence="2">DUF1269 domain-containing protein</fullName>
    </submittedName>
</protein>
<keyword evidence="1" id="KW-0472">Membrane</keyword>
<name>A0A5Q0H0F6_SACSY</name>
<organism evidence="2 3">
    <name type="scientific">Saccharothrix syringae</name>
    <name type="common">Nocardiopsis syringae</name>
    <dbReference type="NCBI Taxonomy" id="103733"/>
    <lineage>
        <taxon>Bacteria</taxon>
        <taxon>Bacillati</taxon>
        <taxon>Actinomycetota</taxon>
        <taxon>Actinomycetes</taxon>
        <taxon>Pseudonocardiales</taxon>
        <taxon>Pseudonocardiaceae</taxon>
        <taxon>Saccharothrix</taxon>
    </lineage>
</organism>
<feature type="transmembrane region" description="Helical" evidence="1">
    <location>
        <begin position="86"/>
        <end position="105"/>
    </location>
</feature>
<dbReference type="InterPro" id="IPR009200">
    <property type="entry name" value="DUF1269_membrane"/>
</dbReference>
<proteinExistence type="predicted"/>
<evidence type="ECO:0000313" key="2">
    <source>
        <dbReference type="EMBL" id="QFZ19649.1"/>
    </source>
</evidence>
<keyword evidence="1" id="KW-1133">Transmembrane helix</keyword>
<dbReference type="AlphaFoldDB" id="A0A5Q0H0F6"/>
<feature type="transmembrane region" description="Helical" evidence="1">
    <location>
        <begin position="62"/>
        <end position="80"/>
    </location>
</feature>
<dbReference type="KEGG" id="ssyi:EKG83_21415"/>
<evidence type="ECO:0000256" key="1">
    <source>
        <dbReference type="SAM" id="Phobius"/>
    </source>
</evidence>